<evidence type="ECO:0000256" key="3">
    <source>
        <dbReference type="ARBA" id="ARBA00012027"/>
    </source>
</evidence>
<evidence type="ECO:0000256" key="7">
    <source>
        <dbReference type="SAM" id="MobiDB-lite"/>
    </source>
</evidence>
<feature type="non-terminal residue" evidence="9">
    <location>
        <position position="1"/>
    </location>
</feature>
<dbReference type="Gene3D" id="3.30.870.10">
    <property type="entry name" value="Endonuclease Chain A"/>
    <property type="match status" value="1"/>
</dbReference>
<dbReference type="InterPro" id="IPR025202">
    <property type="entry name" value="PLD-like_dom"/>
</dbReference>
<dbReference type="EC" id="3.1.4.4" evidence="3"/>
<feature type="compositionally biased region" description="Basic residues" evidence="7">
    <location>
        <begin position="208"/>
        <end position="221"/>
    </location>
</feature>
<dbReference type="CDD" id="cd09171">
    <property type="entry name" value="PLDc_vPLD6_like"/>
    <property type="match status" value="1"/>
</dbReference>
<dbReference type="GO" id="GO:0004630">
    <property type="term" value="F:phospholipase D activity"/>
    <property type="evidence" value="ECO:0007669"/>
    <property type="project" value="UniProtKB-EC"/>
</dbReference>
<sequence>TVSVTCATVSYTVTATATGNGTITPASQSVDLGERLDGGRLRFLRNRAFAISRKRIAAEPDEAIDVLRWLEQVVRTLDQSPTSGPEGTRVHFSPGEDCLRELLALCLQCRQHLDICVYTIADDRLSEAILACHRRGITVRLISDNDKKFDDGSDVRALRDAGIPVRVDNQPHDMHHKFALFDRRILANGSFNWTPQRQSLQRGEPGHQRRYAPGRRFRPPLRHPLATLRPLKQAHPGDPISRLHHQDRPHPRGMTQTISSRGRPCDARNIRSALSPERT</sequence>
<keyword evidence="10" id="KW-1185">Reference proteome</keyword>
<keyword evidence="4" id="KW-0378">Hydrolase</keyword>
<dbReference type="GO" id="GO:0016042">
    <property type="term" value="P:lipid catabolic process"/>
    <property type="evidence" value="ECO:0007669"/>
    <property type="project" value="UniProtKB-KW"/>
</dbReference>
<evidence type="ECO:0000256" key="5">
    <source>
        <dbReference type="ARBA" id="ARBA00022963"/>
    </source>
</evidence>
<evidence type="ECO:0000256" key="4">
    <source>
        <dbReference type="ARBA" id="ARBA00022801"/>
    </source>
</evidence>
<dbReference type="EMBL" id="SMAF01000048">
    <property type="protein sequence ID" value="TCS91769.1"/>
    <property type="molecule type" value="Genomic_DNA"/>
</dbReference>
<evidence type="ECO:0000259" key="8">
    <source>
        <dbReference type="Pfam" id="PF13091"/>
    </source>
</evidence>
<dbReference type="GO" id="GO:0016891">
    <property type="term" value="F:RNA endonuclease activity producing 5'-phosphomonoesters, hydrolytic mechanism"/>
    <property type="evidence" value="ECO:0007669"/>
    <property type="project" value="TreeGrafter"/>
</dbReference>
<proteinExistence type="inferred from homology"/>
<comment type="catalytic activity">
    <reaction evidence="1">
        <text>a 1,2-diacyl-sn-glycero-3-phosphocholine + H2O = a 1,2-diacyl-sn-glycero-3-phosphate + choline + H(+)</text>
        <dbReference type="Rhea" id="RHEA:14445"/>
        <dbReference type="ChEBI" id="CHEBI:15354"/>
        <dbReference type="ChEBI" id="CHEBI:15377"/>
        <dbReference type="ChEBI" id="CHEBI:15378"/>
        <dbReference type="ChEBI" id="CHEBI:57643"/>
        <dbReference type="ChEBI" id="CHEBI:58608"/>
        <dbReference type="EC" id="3.1.4.4"/>
    </reaction>
</comment>
<dbReference type="RefSeq" id="WP_132577791.1">
    <property type="nucleotide sequence ID" value="NZ_SMAF01000048.1"/>
</dbReference>
<keyword evidence="6" id="KW-0443">Lipid metabolism</keyword>
<dbReference type="PANTHER" id="PTHR43856">
    <property type="entry name" value="CARDIOLIPIN HYDROLASE"/>
    <property type="match status" value="1"/>
</dbReference>
<dbReference type="Proteomes" id="UP000294599">
    <property type="component" value="Unassembled WGS sequence"/>
</dbReference>
<dbReference type="Pfam" id="PF13091">
    <property type="entry name" value="PLDc_2"/>
    <property type="match status" value="1"/>
</dbReference>
<dbReference type="AlphaFoldDB" id="A0A4R3L520"/>
<evidence type="ECO:0000256" key="1">
    <source>
        <dbReference type="ARBA" id="ARBA00000798"/>
    </source>
</evidence>
<keyword evidence="5" id="KW-0442">Lipid degradation</keyword>
<feature type="region of interest" description="Disordered" evidence="7">
    <location>
        <begin position="196"/>
        <end position="279"/>
    </location>
</feature>
<accession>A0A4R3L520</accession>
<organism evidence="9 10">
    <name type="scientific">Pseudofulvimonas gallinarii</name>
    <dbReference type="NCBI Taxonomy" id="634155"/>
    <lineage>
        <taxon>Bacteria</taxon>
        <taxon>Pseudomonadati</taxon>
        <taxon>Pseudomonadota</taxon>
        <taxon>Gammaproteobacteria</taxon>
        <taxon>Lysobacterales</taxon>
        <taxon>Rhodanobacteraceae</taxon>
        <taxon>Pseudofulvimonas</taxon>
    </lineage>
</organism>
<dbReference type="PANTHER" id="PTHR43856:SF1">
    <property type="entry name" value="MITOCHONDRIAL CARDIOLIPIN HYDROLASE"/>
    <property type="match status" value="1"/>
</dbReference>
<name>A0A4R3L520_9GAMM</name>
<feature type="domain" description="Phospholipase D-like" evidence="8">
    <location>
        <begin position="108"/>
        <end position="198"/>
    </location>
</feature>
<reference evidence="9 10" key="1">
    <citation type="submission" date="2019-03" db="EMBL/GenBank/DDBJ databases">
        <title>Genomic Encyclopedia of Type Strains, Phase IV (KMG-IV): sequencing the most valuable type-strain genomes for metagenomic binning, comparative biology and taxonomic classification.</title>
        <authorList>
            <person name="Goeker M."/>
        </authorList>
    </citation>
    <scope>NUCLEOTIDE SEQUENCE [LARGE SCALE GENOMIC DNA]</scope>
    <source>
        <strain evidence="9 10">DSM 21944</strain>
    </source>
</reference>
<evidence type="ECO:0000313" key="10">
    <source>
        <dbReference type="Proteomes" id="UP000294599"/>
    </source>
</evidence>
<dbReference type="SUPFAM" id="SSF56024">
    <property type="entry name" value="Phospholipase D/nuclease"/>
    <property type="match status" value="1"/>
</dbReference>
<comment type="caution">
    <text evidence="9">The sequence shown here is derived from an EMBL/GenBank/DDBJ whole genome shotgun (WGS) entry which is preliminary data.</text>
</comment>
<gene>
    <name evidence="9" type="ORF">EDC25_1484</name>
</gene>
<comment type="similarity">
    <text evidence="2">Belongs to the phospholipase D family.</text>
</comment>
<dbReference type="InterPro" id="IPR051406">
    <property type="entry name" value="PLD_domain"/>
</dbReference>
<evidence type="ECO:0000256" key="6">
    <source>
        <dbReference type="ARBA" id="ARBA00023098"/>
    </source>
</evidence>
<evidence type="ECO:0000256" key="2">
    <source>
        <dbReference type="ARBA" id="ARBA00008664"/>
    </source>
</evidence>
<protein>
    <recommendedName>
        <fullName evidence="3">phospholipase D</fullName>
        <ecNumber evidence="3">3.1.4.4</ecNumber>
    </recommendedName>
</protein>
<evidence type="ECO:0000313" key="9">
    <source>
        <dbReference type="EMBL" id="TCS91769.1"/>
    </source>
</evidence>